<evidence type="ECO:0000313" key="3">
    <source>
        <dbReference type="Proteomes" id="UP000813444"/>
    </source>
</evidence>
<protein>
    <submittedName>
        <fullName evidence="2">Uncharacterized protein</fullName>
    </submittedName>
</protein>
<feature type="region of interest" description="Disordered" evidence="1">
    <location>
        <begin position="100"/>
        <end position="125"/>
    </location>
</feature>
<dbReference type="AlphaFoldDB" id="A0A8K0SK22"/>
<feature type="region of interest" description="Disordered" evidence="1">
    <location>
        <begin position="196"/>
        <end position="235"/>
    </location>
</feature>
<evidence type="ECO:0000256" key="1">
    <source>
        <dbReference type="SAM" id="MobiDB-lite"/>
    </source>
</evidence>
<dbReference type="EMBL" id="JAGPNK010000012">
    <property type="protein sequence ID" value="KAH7310583.1"/>
    <property type="molecule type" value="Genomic_DNA"/>
</dbReference>
<organism evidence="2 3">
    <name type="scientific">Stachybotrys elegans</name>
    <dbReference type="NCBI Taxonomy" id="80388"/>
    <lineage>
        <taxon>Eukaryota</taxon>
        <taxon>Fungi</taxon>
        <taxon>Dikarya</taxon>
        <taxon>Ascomycota</taxon>
        <taxon>Pezizomycotina</taxon>
        <taxon>Sordariomycetes</taxon>
        <taxon>Hypocreomycetidae</taxon>
        <taxon>Hypocreales</taxon>
        <taxon>Stachybotryaceae</taxon>
        <taxon>Stachybotrys</taxon>
    </lineage>
</organism>
<dbReference type="Proteomes" id="UP000813444">
    <property type="component" value="Unassembled WGS sequence"/>
</dbReference>
<gene>
    <name evidence="2" type="ORF">B0I35DRAFT_412078</name>
</gene>
<evidence type="ECO:0000313" key="2">
    <source>
        <dbReference type="EMBL" id="KAH7310583.1"/>
    </source>
</evidence>
<feature type="compositionally biased region" description="Basic and acidic residues" evidence="1">
    <location>
        <begin position="100"/>
        <end position="111"/>
    </location>
</feature>
<dbReference type="OrthoDB" id="4899946at2759"/>
<sequence length="235" mass="25915">MASPQELLEQLARECRQRKVLIASSIPLRTPRADVEAACRARLSRPETARFYWEAHNRPWFQHSGRVFIGFGDRPSRKTAHRELEGLIVSDRAVEVREAPRQRYTQRRDPVTPHVPPGAASASAPAAPVASPAVADLNDLAILSPTEIYTRLNAALSREAMDQLTRLFVESYNTHQAEEAVPVEAAPVVVTDAAEAPEIDMPDAPEPVPSGLSWDLDFCEPCPASSERTESSDDD</sequence>
<reference evidence="2" key="1">
    <citation type="journal article" date="2021" name="Nat. Commun.">
        <title>Genetic determinants of endophytism in the Arabidopsis root mycobiome.</title>
        <authorList>
            <person name="Mesny F."/>
            <person name="Miyauchi S."/>
            <person name="Thiergart T."/>
            <person name="Pickel B."/>
            <person name="Atanasova L."/>
            <person name="Karlsson M."/>
            <person name="Huettel B."/>
            <person name="Barry K.W."/>
            <person name="Haridas S."/>
            <person name="Chen C."/>
            <person name="Bauer D."/>
            <person name="Andreopoulos W."/>
            <person name="Pangilinan J."/>
            <person name="LaButti K."/>
            <person name="Riley R."/>
            <person name="Lipzen A."/>
            <person name="Clum A."/>
            <person name="Drula E."/>
            <person name="Henrissat B."/>
            <person name="Kohler A."/>
            <person name="Grigoriev I.V."/>
            <person name="Martin F.M."/>
            <person name="Hacquard S."/>
        </authorList>
    </citation>
    <scope>NUCLEOTIDE SEQUENCE</scope>
    <source>
        <strain evidence="2">MPI-CAGE-CH-0235</strain>
    </source>
</reference>
<name>A0A8K0SK22_9HYPO</name>
<proteinExistence type="predicted"/>
<keyword evidence="3" id="KW-1185">Reference proteome</keyword>
<accession>A0A8K0SK22</accession>
<comment type="caution">
    <text evidence="2">The sequence shown here is derived from an EMBL/GenBank/DDBJ whole genome shotgun (WGS) entry which is preliminary data.</text>
</comment>